<dbReference type="HOGENOM" id="CLU_903300_0_0_1"/>
<keyword evidence="3" id="KW-1185">Reference proteome</keyword>
<accession>S7RDL2</accession>
<feature type="compositionally biased region" description="Low complexity" evidence="1">
    <location>
        <begin position="268"/>
        <end position="280"/>
    </location>
</feature>
<organism evidence="2 3">
    <name type="scientific">Gloeophyllum trabeum (strain ATCC 11539 / FP-39264 / Madison 617)</name>
    <name type="common">Brown rot fungus</name>
    <dbReference type="NCBI Taxonomy" id="670483"/>
    <lineage>
        <taxon>Eukaryota</taxon>
        <taxon>Fungi</taxon>
        <taxon>Dikarya</taxon>
        <taxon>Basidiomycota</taxon>
        <taxon>Agaricomycotina</taxon>
        <taxon>Agaricomycetes</taxon>
        <taxon>Gloeophyllales</taxon>
        <taxon>Gloeophyllaceae</taxon>
        <taxon>Gloeophyllum</taxon>
    </lineage>
</organism>
<evidence type="ECO:0000256" key="1">
    <source>
        <dbReference type="SAM" id="MobiDB-lite"/>
    </source>
</evidence>
<feature type="compositionally biased region" description="Basic residues" evidence="1">
    <location>
        <begin position="252"/>
        <end position="267"/>
    </location>
</feature>
<reference evidence="2 3" key="1">
    <citation type="journal article" date="2012" name="Science">
        <title>The Paleozoic origin of enzymatic lignin decomposition reconstructed from 31 fungal genomes.</title>
        <authorList>
            <person name="Floudas D."/>
            <person name="Binder M."/>
            <person name="Riley R."/>
            <person name="Barry K."/>
            <person name="Blanchette R.A."/>
            <person name="Henrissat B."/>
            <person name="Martinez A.T."/>
            <person name="Otillar R."/>
            <person name="Spatafora J.W."/>
            <person name="Yadav J.S."/>
            <person name="Aerts A."/>
            <person name="Benoit I."/>
            <person name="Boyd A."/>
            <person name="Carlson A."/>
            <person name="Copeland A."/>
            <person name="Coutinho P.M."/>
            <person name="de Vries R.P."/>
            <person name="Ferreira P."/>
            <person name="Findley K."/>
            <person name="Foster B."/>
            <person name="Gaskell J."/>
            <person name="Glotzer D."/>
            <person name="Gorecki P."/>
            <person name="Heitman J."/>
            <person name="Hesse C."/>
            <person name="Hori C."/>
            <person name="Igarashi K."/>
            <person name="Jurgens J.A."/>
            <person name="Kallen N."/>
            <person name="Kersten P."/>
            <person name="Kohler A."/>
            <person name="Kuees U."/>
            <person name="Kumar T.K.A."/>
            <person name="Kuo A."/>
            <person name="LaButti K."/>
            <person name="Larrondo L.F."/>
            <person name="Lindquist E."/>
            <person name="Ling A."/>
            <person name="Lombard V."/>
            <person name="Lucas S."/>
            <person name="Lundell T."/>
            <person name="Martin R."/>
            <person name="McLaughlin D.J."/>
            <person name="Morgenstern I."/>
            <person name="Morin E."/>
            <person name="Murat C."/>
            <person name="Nagy L.G."/>
            <person name="Nolan M."/>
            <person name="Ohm R.A."/>
            <person name="Patyshakuliyeva A."/>
            <person name="Rokas A."/>
            <person name="Ruiz-Duenas F.J."/>
            <person name="Sabat G."/>
            <person name="Salamov A."/>
            <person name="Samejima M."/>
            <person name="Schmutz J."/>
            <person name="Slot J.C."/>
            <person name="St John F."/>
            <person name="Stenlid J."/>
            <person name="Sun H."/>
            <person name="Sun S."/>
            <person name="Syed K."/>
            <person name="Tsang A."/>
            <person name="Wiebenga A."/>
            <person name="Young D."/>
            <person name="Pisabarro A."/>
            <person name="Eastwood D.C."/>
            <person name="Martin F."/>
            <person name="Cullen D."/>
            <person name="Grigoriev I.V."/>
            <person name="Hibbett D.S."/>
        </authorList>
    </citation>
    <scope>NUCLEOTIDE SEQUENCE [LARGE SCALE GENOMIC DNA]</scope>
    <source>
        <strain evidence="2 3">ATCC 11539</strain>
    </source>
</reference>
<feature type="compositionally biased region" description="Low complexity" evidence="1">
    <location>
        <begin position="293"/>
        <end position="308"/>
    </location>
</feature>
<dbReference type="EMBL" id="KB469308">
    <property type="protein sequence ID" value="EPQ52310.1"/>
    <property type="molecule type" value="Genomic_DNA"/>
</dbReference>
<dbReference type="KEGG" id="gtr:GLOTRDRAFT_122906"/>
<feature type="region of interest" description="Disordered" evidence="1">
    <location>
        <begin position="199"/>
        <end position="308"/>
    </location>
</feature>
<proteinExistence type="predicted"/>
<dbReference type="RefSeq" id="XP_007869473.1">
    <property type="nucleotide sequence ID" value="XM_007871282.1"/>
</dbReference>
<dbReference type="Proteomes" id="UP000030669">
    <property type="component" value="Unassembled WGS sequence"/>
</dbReference>
<feature type="compositionally biased region" description="Gly residues" evidence="1">
    <location>
        <begin position="199"/>
        <end position="212"/>
    </location>
</feature>
<name>S7RDL2_GLOTA</name>
<dbReference type="GeneID" id="19300891"/>
<evidence type="ECO:0000313" key="3">
    <source>
        <dbReference type="Proteomes" id="UP000030669"/>
    </source>
</evidence>
<feature type="compositionally biased region" description="Low complexity" evidence="1">
    <location>
        <begin position="214"/>
        <end position="228"/>
    </location>
</feature>
<gene>
    <name evidence="2" type="ORF">GLOTRDRAFT_122906</name>
</gene>
<evidence type="ECO:0000313" key="2">
    <source>
        <dbReference type="EMBL" id="EPQ52310.1"/>
    </source>
</evidence>
<dbReference type="AlphaFoldDB" id="S7RDL2"/>
<feature type="region of interest" description="Disordered" evidence="1">
    <location>
        <begin position="131"/>
        <end position="156"/>
    </location>
</feature>
<sequence>MLQEGIYNITNVSTGRVLAIGPDAASWSELQLWEARRRTAWWRYTTDIPSESLRRSGSSTITSKGVSDVQYEIHLQGLGISIRNSSGEKYVVAQWGASRKGGYDLKPVAAYDTSQYWTFTYQRSLQANYDRGQYSDGQGRGGRSTSTGDVVVKPEPKPQVDAATQVLADANRQLLKQIAASNAMQQQIWMTILAQTLGNGGGGGAHTSGGRGLPNASISPASSRASSPDPKEDRDESEDEGSDAPTATKPMPKPKKKAGKGVKKPAGGKKPAAGKKPTVGNKVGGTGSRNKTGKANSKGKGKAAAQPP</sequence>
<protein>
    <submittedName>
        <fullName evidence="2">Uncharacterized protein</fullName>
    </submittedName>
</protein>